<name>A0A3S4V6M3_9ACTO</name>
<reference evidence="1 2" key="1">
    <citation type="submission" date="2018-12" db="EMBL/GenBank/DDBJ databases">
        <authorList>
            <consortium name="Pathogen Informatics"/>
        </authorList>
    </citation>
    <scope>NUCLEOTIDE SEQUENCE [LARGE SCALE GENOMIC DNA]</scope>
    <source>
        <strain evidence="1 2">NCTC13354</strain>
    </source>
</reference>
<dbReference type="InterPro" id="IPR027417">
    <property type="entry name" value="P-loop_NTPase"/>
</dbReference>
<dbReference type="RefSeq" id="WP_126416304.1">
    <property type="nucleotide sequence ID" value="NZ_LR134476.1"/>
</dbReference>
<gene>
    <name evidence="1" type="ORF">NCTC13354_00864</name>
</gene>
<dbReference type="KEGG" id="tbw:NCTC13354_00864"/>
<dbReference type="OrthoDB" id="3252838at2"/>
<evidence type="ECO:0000313" key="2">
    <source>
        <dbReference type="Proteomes" id="UP000269542"/>
    </source>
</evidence>
<protein>
    <submittedName>
        <fullName evidence="1">Flp pilus assembly protein, ATPase CpaE</fullName>
    </submittedName>
</protein>
<organism evidence="1 2">
    <name type="scientific">Trueperella bialowiezensis</name>
    <dbReference type="NCBI Taxonomy" id="312285"/>
    <lineage>
        <taxon>Bacteria</taxon>
        <taxon>Bacillati</taxon>
        <taxon>Actinomycetota</taxon>
        <taxon>Actinomycetes</taxon>
        <taxon>Actinomycetales</taxon>
        <taxon>Actinomycetaceae</taxon>
        <taxon>Trueperella</taxon>
    </lineage>
</organism>
<keyword evidence="2" id="KW-1185">Reference proteome</keyword>
<dbReference type="Proteomes" id="UP000269542">
    <property type="component" value="Chromosome"/>
</dbReference>
<dbReference type="AlphaFoldDB" id="A0A3S4V6M3"/>
<accession>A0A3S4V6M3</accession>
<evidence type="ECO:0000313" key="1">
    <source>
        <dbReference type="EMBL" id="VEI13157.1"/>
    </source>
</evidence>
<dbReference type="EMBL" id="LR134476">
    <property type="protein sequence ID" value="VEI13157.1"/>
    <property type="molecule type" value="Genomic_DNA"/>
</dbReference>
<dbReference type="SUPFAM" id="SSF52540">
    <property type="entry name" value="P-loop containing nucleoside triphosphate hydrolases"/>
    <property type="match status" value="1"/>
</dbReference>
<sequence>MMKNDMLSVVYSGNDAKVADELSRLAELVGVDFTRGQGPAVLTFSDAEANTVVAHFHDVFSPYFPRGRVRLHVRDDTADILELLAAVGSTLRGRVVGVIGAHGGAGTTTLAAWLARLFAEGASAGLIDANPASVGIDHVLAIDAAPGKRWADLAGDGVILAGRLANLLPGWHGVSVVSADERGAMPNPALGAQVISALAQTQPWTVVDFSPVELVRSRGLAPGETAADRTESLIEWCDQIVLVTRADAVALAHARRRASELPGALVVGIGISGKSEAAHAADVIGVADVLGVRLLRGMRGDVDHGLAPGDRNRSGTHRDIQAIRERLEELIA</sequence>
<proteinExistence type="predicted"/>
<dbReference type="Gene3D" id="3.40.50.300">
    <property type="entry name" value="P-loop containing nucleotide triphosphate hydrolases"/>
    <property type="match status" value="1"/>
</dbReference>